<accession>A0A1H9JFJ2</accession>
<dbReference type="Gene3D" id="3.40.630.30">
    <property type="match status" value="1"/>
</dbReference>
<comment type="caution">
    <text evidence="1">The sequence shown here is derived from an EMBL/GenBank/DDBJ whole genome shotgun (WGS) entry which is preliminary data.</text>
</comment>
<dbReference type="EMBL" id="FOEL01000008">
    <property type="protein sequence ID" value="SEQ85761.1"/>
    <property type="molecule type" value="Genomic_DNA"/>
</dbReference>
<dbReference type="RefSeq" id="WP_008179973.1">
    <property type="nucleotide sequence ID" value="NZ_CP167119.1"/>
</dbReference>
<reference evidence="1 2" key="1">
    <citation type="submission" date="2016-10" db="EMBL/GenBank/DDBJ databases">
        <authorList>
            <person name="Varghese N."/>
            <person name="Submissions S."/>
        </authorList>
    </citation>
    <scope>NUCLEOTIDE SEQUENCE [LARGE SCALE GENOMIC DNA]</scope>
    <source>
        <strain evidence="1 2">TC-13</strain>
    </source>
</reference>
<sequence>MFILSIKSKRWNIAMQHFYFLEKPANVRKSMKVIGYTNSLVPSRKLVKSETIHIDLQGHELSLYLALSEGNRKILRRAHKEYYQVILYKEPSVENLRTFQQFYNHFAKRKKLEGIGKSQMDTIMLLNKQGALLLSEIQSICGQTLSYRLDIVHENKAMSYYEATCAASAISPHLKRPHRYANRFLIWHNLLHFKEQGFVLYDMGELTDNRNVRAFKLSFGGQVVNVYSGYITQSKIRALLLGVQKWRK</sequence>
<dbReference type="Proteomes" id="UP000199410">
    <property type="component" value="Unassembled WGS sequence"/>
</dbReference>
<dbReference type="InterPro" id="IPR016181">
    <property type="entry name" value="Acyl_CoA_acyltransferase"/>
</dbReference>
<proteinExistence type="predicted"/>
<dbReference type="AlphaFoldDB" id="A0A1H9JFJ2"/>
<organism evidence="1 2">
    <name type="scientific">Lysinibacillus fusiformis</name>
    <dbReference type="NCBI Taxonomy" id="28031"/>
    <lineage>
        <taxon>Bacteria</taxon>
        <taxon>Bacillati</taxon>
        <taxon>Bacillota</taxon>
        <taxon>Bacilli</taxon>
        <taxon>Bacillales</taxon>
        <taxon>Bacillaceae</taxon>
        <taxon>Lysinibacillus</taxon>
    </lineage>
</organism>
<gene>
    <name evidence="1" type="ORF">SAMN02787113_02498</name>
</gene>
<dbReference type="SUPFAM" id="SSF55729">
    <property type="entry name" value="Acyl-CoA N-acyltransferases (Nat)"/>
    <property type="match status" value="1"/>
</dbReference>
<name>A0A1H9JFJ2_9BACI</name>
<evidence type="ECO:0000313" key="2">
    <source>
        <dbReference type="Proteomes" id="UP000199410"/>
    </source>
</evidence>
<protein>
    <recommendedName>
        <fullName evidence="3">BioF2-like acetyltransferase domain-containing protein</fullName>
    </recommendedName>
</protein>
<evidence type="ECO:0000313" key="1">
    <source>
        <dbReference type="EMBL" id="SEQ85761.1"/>
    </source>
</evidence>
<evidence type="ECO:0008006" key="3">
    <source>
        <dbReference type="Google" id="ProtNLM"/>
    </source>
</evidence>